<dbReference type="SUPFAM" id="SSF52313">
    <property type="entry name" value="Ribosomal protein S2"/>
    <property type="match status" value="1"/>
</dbReference>
<evidence type="ECO:0000256" key="3">
    <source>
        <dbReference type="ARBA" id="ARBA00023274"/>
    </source>
</evidence>
<dbReference type="InterPro" id="IPR001865">
    <property type="entry name" value="Ribosomal_uS2"/>
</dbReference>
<comment type="similarity">
    <text evidence="1 5">Belongs to the universal ribosomal protein uS2 family.</text>
</comment>
<dbReference type="InterPro" id="IPR005706">
    <property type="entry name" value="Ribosomal_uS2_bac/mit/plastid"/>
</dbReference>
<keyword evidence="2 5" id="KW-0689">Ribosomal protein</keyword>
<evidence type="ECO:0000256" key="4">
    <source>
        <dbReference type="ARBA" id="ARBA00035256"/>
    </source>
</evidence>
<evidence type="ECO:0000313" key="6">
    <source>
        <dbReference type="EMBL" id="KKP45309.1"/>
    </source>
</evidence>
<dbReference type="Gene3D" id="3.40.50.10490">
    <property type="entry name" value="Glucose-6-phosphate isomerase like protein, domain 1"/>
    <property type="match status" value="1"/>
</dbReference>
<dbReference type="AlphaFoldDB" id="A0A0F9ZMG7"/>
<dbReference type="CDD" id="cd01425">
    <property type="entry name" value="RPS2"/>
    <property type="match status" value="1"/>
</dbReference>
<accession>A0A0F9ZMG7</accession>
<dbReference type="PRINTS" id="PR00395">
    <property type="entry name" value="RIBOSOMALS2"/>
</dbReference>
<dbReference type="GO" id="GO:0003735">
    <property type="term" value="F:structural constituent of ribosome"/>
    <property type="evidence" value="ECO:0007669"/>
    <property type="project" value="InterPro"/>
</dbReference>
<organism evidence="6 7">
    <name type="scientific">Candidatus Woesebacteria bacterium GW2011_GWB1_33_22</name>
    <dbReference type="NCBI Taxonomy" id="1618566"/>
    <lineage>
        <taxon>Bacteria</taxon>
        <taxon>Candidatus Woeseibacteriota</taxon>
    </lineage>
</organism>
<dbReference type="STRING" id="1618566.UR35_C0002G0142"/>
<gene>
    <name evidence="5" type="primary">rpsB</name>
    <name evidence="6" type="ORF">UR35_C0002G0142</name>
</gene>
<name>A0A0F9ZMG7_9BACT</name>
<dbReference type="InterPro" id="IPR018130">
    <property type="entry name" value="Ribosomal_uS2_CS"/>
</dbReference>
<dbReference type="PANTHER" id="PTHR12534:SF0">
    <property type="entry name" value="SMALL RIBOSOMAL SUBUNIT PROTEIN US2M"/>
    <property type="match status" value="1"/>
</dbReference>
<evidence type="ECO:0000313" key="7">
    <source>
        <dbReference type="Proteomes" id="UP000034778"/>
    </source>
</evidence>
<dbReference type="PANTHER" id="PTHR12534">
    <property type="entry name" value="30S RIBOSOMAL PROTEIN S2 PROKARYOTIC AND ORGANELLAR"/>
    <property type="match status" value="1"/>
</dbReference>
<keyword evidence="3 5" id="KW-0687">Ribonucleoprotein</keyword>
<comment type="caution">
    <text evidence="6">The sequence shown here is derived from an EMBL/GenBank/DDBJ whole genome shotgun (WGS) entry which is preliminary data.</text>
</comment>
<protein>
    <recommendedName>
        <fullName evidence="4 5">Small ribosomal subunit protein uS2</fullName>
    </recommendedName>
</protein>
<evidence type="ECO:0000256" key="5">
    <source>
        <dbReference type="HAMAP-Rule" id="MF_00291"/>
    </source>
</evidence>
<dbReference type="Gene3D" id="1.10.287.610">
    <property type="entry name" value="Helix hairpin bin"/>
    <property type="match status" value="1"/>
</dbReference>
<dbReference type="Proteomes" id="UP000034778">
    <property type="component" value="Unassembled WGS sequence"/>
</dbReference>
<sequence length="236" mass="26759">MAIKISLEDLLESGAHFGHQVRRWNPKVKEFVYGEQDGVHIFDLVKTKESLEIALAEITKTIQEGKTILLLATKKQAKDKALEIGKETGISIVTERWLGGTITNFNQIKKSLDKLADIKEKLINGYYAKYTKKERVLIEREKDRLERFFGGITNLKAVPDLLIVVDIRKEITAIHEANRKKIKVVGIVDTNSDPNMVDFPIPMNDDATKALHLVLEYIKQAILEGQKVPKTSKVKK</sequence>
<dbReference type="Pfam" id="PF00318">
    <property type="entry name" value="Ribosomal_S2"/>
    <property type="match status" value="1"/>
</dbReference>
<dbReference type="GO" id="GO:0015935">
    <property type="term" value="C:small ribosomal subunit"/>
    <property type="evidence" value="ECO:0007669"/>
    <property type="project" value="InterPro"/>
</dbReference>
<dbReference type="NCBIfam" id="TIGR01011">
    <property type="entry name" value="rpsB_bact"/>
    <property type="match status" value="1"/>
</dbReference>
<evidence type="ECO:0000256" key="1">
    <source>
        <dbReference type="ARBA" id="ARBA00006242"/>
    </source>
</evidence>
<proteinExistence type="inferred from homology"/>
<evidence type="ECO:0000256" key="2">
    <source>
        <dbReference type="ARBA" id="ARBA00022980"/>
    </source>
</evidence>
<dbReference type="HAMAP" id="MF_00291_B">
    <property type="entry name" value="Ribosomal_uS2_B"/>
    <property type="match status" value="1"/>
</dbReference>
<reference evidence="6 7" key="1">
    <citation type="journal article" date="2015" name="Nature">
        <title>rRNA introns, odd ribosomes, and small enigmatic genomes across a large radiation of phyla.</title>
        <authorList>
            <person name="Brown C.T."/>
            <person name="Hug L.A."/>
            <person name="Thomas B.C."/>
            <person name="Sharon I."/>
            <person name="Castelle C.J."/>
            <person name="Singh A."/>
            <person name="Wilkins M.J."/>
            <person name="Williams K.H."/>
            <person name="Banfield J.F."/>
        </authorList>
    </citation>
    <scope>NUCLEOTIDE SEQUENCE [LARGE SCALE GENOMIC DNA]</scope>
</reference>
<dbReference type="PROSITE" id="PS00962">
    <property type="entry name" value="RIBOSOMAL_S2_1"/>
    <property type="match status" value="1"/>
</dbReference>
<dbReference type="PATRIC" id="fig|1618566.3.peg.323"/>
<dbReference type="InterPro" id="IPR023591">
    <property type="entry name" value="Ribosomal_uS2_flav_dom_sf"/>
</dbReference>
<dbReference type="GO" id="GO:0006412">
    <property type="term" value="P:translation"/>
    <property type="evidence" value="ECO:0007669"/>
    <property type="project" value="UniProtKB-UniRule"/>
</dbReference>
<dbReference type="EMBL" id="LBOW01000002">
    <property type="protein sequence ID" value="KKP45309.1"/>
    <property type="molecule type" value="Genomic_DNA"/>
</dbReference>